<keyword evidence="6" id="KW-0597">Phosphoprotein</keyword>
<proteinExistence type="predicted"/>
<organism evidence="9 10">
    <name type="scientific">Candidatus Schekmanbacteria bacterium RBG_13_48_7</name>
    <dbReference type="NCBI Taxonomy" id="1817878"/>
    <lineage>
        <taxon>Bacteria</taxon>
        <taxon>Candidatus Schekmaniibacteriota</taxon>
    </lineage>
</organism>
<accession>A0A1F7RQ85</accession>
<dbReference type="GO" id="GO:0005524">
    <property type="term" value="F:ATP binding"/>
    <property type="evidence" value="ECO:0007669"/>
    <property type="project" value="UniProtKB-KW"/>
</dbReference>
<dbReference type="EMBL" id="MGDD01000256">
    <property type="protein sequence ID" value="OGL43726.1"/>
    <property type="molecule type" value="Genomic_DNA"/>
</dbReference>
<dbReference type="InterPro" id="IPR058031">
    <property type="entry name" value="AAA_lid_NorR"/>
</dbReference>
<dbReference type="InterPro" id="IPR027417">
    <property type="entry name" value="P-loop_NTPase"/>
</dbReference>
<keyword evidence="5" id="KW-0804">Transcription</keyword>
<dbReference type="InterPro" id="IPR002078">
    <property type="entry name" value="Sigma_54_int"/>
</dbReference>
<evidence type="ECO:0000256" key="3">
    <source>
        <dbReference type="ARBA" id="ARBA00023015"/>
    </source>
</evidence>
<dbReference type="SUPFAM" id="SSF52540">
    <property type="entry name" value="P-loop containing nucleoside triphosphate hydrolases"/>
    <property type="match status" value="1"/>
</dbReference>
<dbReference type="PANTHER" id="PTHR32071">
    <property type="entry name" value="TRANSCRIPTIONAL REGULATORY PROTEIN"/>
    <property type="match status" value="1"/>
</dbReference>
<evidence type="ECO:0000313" key="9">
    <source>
        <dbReference type="EMBL" id="OGL43726.1"/>
    </source>
</evidence>
<feature type="domain" description="Response regulatory" evidence="8">
    <location>
        <begin position="7"/>
        <end position="120"/>
    </location>
</feature>
<protein>
    <recommendedName>
        <fullName evidence="11">Fis family transcriptional regulator</fullName>
    </recommendedName>
</protein>
<dbReference type="InterPro" id="IPR003593">
    <property type="entry name" value="AAA+_ATPase"/>
</dbReference>
<dbReference type="AlphaFoldDB" id="A0A1F7RQ85"/>
<evidence type="ECO:0000256" key="1">
    <source>
        <dbReference type="ARBA" id="ARBA00022741"/>
    </source>
</evidence>
<evidence type="ECO:0000256" key="6">
    <source>
        <dbReference type="PROSITE-ProRule" id="PRU00169"/>
    </source>
</evidence>
<dbReference type="Gene3D" id="3.40.50.2300">
    <property type="match status" value="1"/>
</dbReference>
<dbReference type="Pfam" id="PF00158">
    <property type="entry name" value="Sigma54_activat"/>
    <property type="match status" value="1"/>
</dbReference>
<dbReference type="PROSITE" id="PS50110">
    <property type="entry name" value="RESPONSE_REGULATORY"/>
    <property type="match status" value="1"/>
</dbReference>
<dbReference type="PROSITE" id="PS00688">
    <property type="entry name" value="SIGMA54_INTERACT_3"/>
    <property type="match status" value="1"/>
</dbReference>
<dbReference type="GO" id="GO:0006355">
    <property type="term" value="P:regulation of DNA-templated transcription"/>
    <property type="evidence" value="ECO:0007669"/>
    <property type="project" value="InterPro"/>
</dbReference>
<dbReference type="PROSITE" id="PS00676">
    <property type="entry name" value="SIGMA54_INTERACT_2"/>
    <property type="match status" value="1"/>
</dbReference>
<dbReference type="SUPFAM" id="SSF46689">
    <property type="entry name" value="Homeodomain-like"/>
    <property type="match status" value="1"/>
</dbReference>
<dbReference type="Pfam" id="PF25601">
    <property type="entry name" value="AAA_lid_14"/>
    <property type="match status" value="1"/>
</dbReference>
<dbReference type="InterPro" id="IPR011006">
    <property type="entry name" value="CheY-like_superfamily"/>
</dbReference>
<dbReference type="FunFam" id="3.40.50.300:FF:000006">
    <property type="entry name" value="DNA-binding transcriptional regulator NtrC"/>
    <property type="match status" value="1"/>
</dbReference>
<dbReference type="PROSITE" id="PS50045">
    <property type="entry name" value="SIGMA54_INTERACT_4"/>
    <property type="match status" value="1"/>
</dbReference>
<reference evidence="9 10" key="1">
    <citation type="journal article" date="2016" name="Nat. Commun.">
        <title>Thousands of microbial genomes shed light on interconnected biogeochemical processes in an aquifer system.</title>
        <authorList>
            <person name="Anantharaman K."/>
            <person name="Brown C.T."/>
            <person name="Hug L.A."/>
            <person name="Sharon I."/>
            <person name="Castelle C.J."/>
            <person name="Probst A.J."/>
            <person name="Thomas B.C."/>
            <person name="Singh A."/>
            <person name="Wilkins M.J."/>
            <person name="Karaoz U."/>
            <person name="Brodie E.L."/>
            <person name="Williams K.H."/>
            <person name="Hubbard S.S."/>
            <person name="Banfield J.F."/>
        </authorList>
    </citation>
    <scope>NUCLEOTIDE SEQUENCE [LARGE SCALE GENOMIC DNA]</scope>
</reference>
<dbReference type="Pfam" id="PF00072">
    <property type="entry name" value="Response_reg"/>
    <property type="match status" value="1"/>
</dbReference>
<feature type="modified residue" description="4-aspartylphosphate" evidence="6">
    <location>
        <position position="55"/>
    </location>
</feature>
<evidence type="ECO:0000256" key="5">
    <source>
        <dbReference type="ARBA" id="ARBA00023163"/>
    </source>
</evidence>
<evidence type="ECO:0000256" key="4">
    <source>
        <dbReference type="ARBA" id="ARBA00023125"/>
    </source>
</evidence>
<dbReference type="InterPro" id="IPR025662">
    <property type="entry name" value="Sigma_54_int_dom_ATP-bd_1"/>
</dbReference>
<sequence>MDSDKPTILVVDDDISVCESIKMVLKNDYKILISNTGEHALQTISDQHPDLILLDILLPEMDGLKVLKSIREHDSDIVVIMITATKTVKTAVTAMKLGAADYITKPFEVDEIRIIIQNAIESKNLKFEIKMLRRELEEKYHFNQIVGKSKPMREIFKTIQQIAPKNTTVLILGESGTGKELIAKAIHYTSNRKHKPFVAINCVAMPETLLESELFGIEKGVATGVDQRPGKFELADGGTIFLDEVGDMSLAMQAKLLRVLQEKEIVRVGGRNTIKVDVRLITATNKELESALKSGSIRPDLYYRINVVPIYLPRLSARREDIPLLIDHFISKYCRNQSETIRFSSEAHHYLMTYDWPGNVRELENVVERCSALAKENTIGVDDLPIEIVKSSQIKNQKNALFSGHITFDQAIEEIERDLIVSALDEANQVQTKAAKLLGITRRILKYKMDKFKIPGNSNQ</sequence>
<keyword evidence="2" id="KW-0067">ATP-binding</keyword>
<dbReference type="PROSITE" id="PS00675">
    <property type="entry name" value="SIGMA54_INTERACT_1"/>
    <property type="match status" value="1"/>
</dbReference>
<dbReference type="Gene3D" id="3.40.50.300">
    <property type="entry name" value="P-loop containing nucleotide triphosphate hydrolases"/>
    <property type="match status" value="1"/>
</dbReference>
<dbReference type="PRINTS" id="PR01590">
    <property type="entry name" value="HTHFIS"/>
</dbReference>
<dbReference type="SMART" id="SM00448">
    <property type="entry name" value="REC"/>
    <property type="match status" value="1"/>
</dbReference>
<keyword evidence="4" id="KW-0238">DNA-binding</keyword>
<dbReference type="GO" id="GO:0043565">
    <property type="term" value="F:sequence-specific DNA binding"/>
    <property type="evidence" value="ECO:0007669"/>
    <property type="project" value="InterPro"/>
</dbReference>
<dbReference type="Proteomes" id="UP000179266">
    <property type="component" value="Unassembled WGS sequence"/>
</dbReference>
<feature type="domain" description="Sigma-54 factor interaction" evidence="7">
    <location>
        <begin position="145"/>
        <end position="372"/>
    </location>
</feature>
<evidence type="ECO:0008006" key="11">
    <source>
        <dbReference type="Google" id="ProtNLM"/>
    </source>
</evidence>
<dbReference type="SUPFAM" id="SSF52172">
    <property type="entry name" value="CheY-like"/>
    <property type="match status" value="1"/>
</dbReference>
<dbReference type="PANTHER" id="PTHR32071:SF113">
    <property type="entry name" value="ALGINATE BIOSYNTHESIS TRANSCRIPTIONAL REGULATORY PROTEIN ALGB"/>
    <property type="match status" value="1"/>
</dbReference>
<dbReference type="InterPro" id="IPR001789">
    <property type="entry name" value="Sig_transdc_resp-reg_receiver"/>
</dbReference>
<dbReference type="InterPro" id="IPR009057">
    <property type="entry name" value="Homeodomain-like_sf"/>
</dbReference>
<evidence type="ECO:0000259" key="8">
    <source>
        <dbReference type="PROSITE" id="PS50110"/>
    </source>
</evidence>
<dbReference type="Gene3D" id="1.10.10.60">
    <property type="entry name" value="Homeodomain-like"/>
    <property type="match status" value="1"/>
</dbReference>
<dbReference type="GO" id="GO:0000160">
    <property type="term" value="P:phosphorelay signal transduction system"/>
    <property type="evidence" value="ECO:0007669"/>
    <property type="project" value="InterPro"/>
</dbReference>
<name>A0A1F7RQ85_9BACT</name>
<keyword evidence="1" id="KW-0547">Nucleotide-binding</keyword>
<keyword evidence="3" id="KW-0805">Transcription regulation</keyword>
<dbReference type="InterPro" id="IPR025943">
    <property type="entry name" value="Sigma_54_int_dom_ATP-bd_2"/>
</dbReference>
<dbReference type="SMART" id="SM00382">
    <property type="entry name" value="AAA"/>
    <property type="match status" value="1"/>
</dbReference>
<dbReference type="InterPro" id="IPR002197">
    <property type="entry name" value="HTH_Fis"/>
</dbReference>
<gene>
    <name evidence="9" type="ORF">A2161_20975</name>
</gene>
<dbReference type="Pfam" id="PF02954">
    <property type="entry name" value="HTH_8"/>
    <property type="match status" value="1"/>
</dbReference>
<dbReference type="CDD" id="cd00009">
    <property type="entry name" value="AAA"/>
    <property type="match status" value="1"/>
</dbReference>
<dbReference type="Gene3D" id="1.10.8.60">
    <property type="match status" value="1"/>
</dbReference>
<dbReference type="InterPro" id="IPR025944">
    <property type="entry name" value="Sigma_54_int_dom_CS"/>
</dbReference>
<evidence type="ECO:0000259" key="7">
    <source>
        <dbReference type="PROSITE" id="PS50045"/>
    </source>
</evidence>
<evidence type="ECO:0000313" key="10">
    <source>
        <dbReference type="Proteomes" id="UP000179266"/>
    </source>
</evidence>
<evidence type="ECO:0000256" key="2">
    <source>
        <dbReference type="ARBA" id="ARBA00022840"/>
    </source>
</evidence>
<comment type="caution">
    <text evidence="9">The sequence shown here is derived from an EMBL/GenBank/DDBJ whole genome shotgun (WGS) entry which is preliminary data.</text>
</comment>